<dbReference type="GeneID" id="95325973"/>
<dbReference type="OrthoDB" id="4794462at2"/>
<dbReference type="EMBL" id="NRGR01000007">
    <property type="protein sequence ID" value="PCC40283.1"/>
    <property type="molecule type" value="Genomic_DNA"/>
</dbReference>
<keyword evidence="3" id="KW-1185">Reference proteome</keyword>
<reference evidence="2 3" key="1">
    <citation type="journal article" date="2017" name="Elife">
        <title>Extensive horizontal gene transfer in cheese-associated bacteria.</title>
        <authorList>
            <person name="Bonham K.S."/>
            <person name="Wolfe B.E."/>
            <person name="Dutton R.J."/>
        </authorList>
    </citation>
    <scope>NUCLEOTIDE SEQUENCE [LARGE SCALE GENOMIC DNA]</scope>
    <source>
        <strain evidence="2 3">341_9</strain>
    </source>
</reference>
<evidence type="ECO:0000256" key="1">
    <source>
        <dbReference type="SAM" id="MobiDB-lite"/>
    </source>
</evidence>
<evidence type="ECO:0000313" key="3">
    <source>
        <dbReference type="Proteomes" id="UP000218598"/>
    </source>
</evidence>
<dbReference type="RefSeq" id="WP_096163368.1">
    <property type="nucleotide sequence ID" value="NZ_BAAAIQ010000026.1"/>
</dbReference>
<protein>
    <submittedName>
        <fullName evidence="2">Uncharacterized protein</fullName>
    </submittedName>
</protein>
<dbReference type="AlphaFoldDB" id="A0A2A3YLV8"/>
<sequence>MVDDDPLPDARPTALTRRTTGEELTVLDGGDRPGAPDRAEGHAMLVTHLGSLPDAAAEELFGPDVQRALYVYYAEGPSLVGAVLDPPLSVHAPSAPALEATVRTVVAEHRGVVEADVHPFGRRVERDRALSVISSLVTQR</sequence>
<feature type="region of interest" description="Disordered" evidence="1">
    <location>
        <begin position="1"/>
        <end position="38"/>
    </location>
</feature>
<accession>A0A2A3YLV8</accession>
<organism evidence="2 3">
    <name type="scientific">Brachybacterium alimentarium</name>
    <dbReference type="NCBI Taxonomy" id="47845"/>
    <lineage>
        <taxon>Bacteria</taxon>
        <taxon>Bacillati</taxon>
        <taxon>Actinomycetota</taxon>
        <taxon>Actinomycetes</taxon>
        <taxon>Micrococcales</taxon>
        <taxon>Dermabacteraceae</taxon>
        <taxon>Brachybacterium</taxon>
    </lineage>
</organism>
<comment type="caution">
    <text evidence="2">The sequence shown here is derived from an EMBL/GenBank/DDBJ whole genome shotgun (WGS) entry which is preliminary data.</text>
</comment>
<name>A0A2A3YLV8_9MICO</name>
<proteinExistence type="predicted"/>
<feature type="compositionally biased region" description="Basic and acidic residues" evidence="1">
    <location>
        <begin position="29"/>
        <end position="38"/>
    </location>
</feature>
<dbReference type="Proteomes" id="UP000218598">
    <property type="component" value="Unassembled WGS sequence"/>
</dbReference>
<evidence type="ECO:0000313" key="2">
    <source>
        <dbReference type="EMBL" id="PCC40283.1"/>
    </source>
</evidence>
<gene>
    <name evidence="2" type="ORF">CIK66_03800</name>
</gene>